<dbReference type="InterPro" id="IPR001608">
    <property type="entry name" value="Ala_racemase_N"/>
</dbReference>
<dbReference type="NCBIfam" id="TIGR00044">
    <property type="entry name" value="YggS family pyridoxal phosphate-dependent enzyme"/>
    <property type="match status" value="1"/>
</dbReference>
<dbReference type="Proteomes" id="UP000294412">
    <property type="component" value="Chromosome"/>
</dbReference>
<evidence type="ECO:0000259" key="5">
    <source>
        <dbReference type="Pfam" id="PF01168"/>
    </source>
</evidence>
<dbReference type="HAMAP" id="MF_02087">
    <property type="entry name" value="PLP_homeostasis"/>
    <property type="match status" value="1"/>
</dbReference>
<evidence type="ECO:0000256" key="4">
    <source>
        <dbReference type="RuleBase" id="RU004514"/>
    </source>
</evidence>
<evidence type="ECO:0000313" key="7">
    <source>
        <dbReference type="Proteomes" id="UP000294412"/>
    </source>
</evidence>
<evidence type="ECO:0000256" key="3">
    <source>
        <dbReference type="PIRSR" id="PIRSR004848-1"/>
    </source>
</evidence>
<dbReference type="AlphaFoldDB" id="A0A451D3R0"/>
<comment type="function">
    <text evidence="2">Pyridoxal 5'-phosphate (PLP)-binding protein, which is involved in PLP homeostasis.</text>
</comment>
<dbReference type="Pfam" id="PF01168">
    <property type="entry name" value="Ala_racemase_N"/>
    <property type="match status" value="1"/>
</dbReference>
<dbReference type="RefSeq" id="WP_157993798.1">
    <property type="nucleotide sequence ID" value="NZ_LR217703.1"/>
</dbReference>
<accession>A0A451D3R0</accession>
<evidence type="ECO:0000256" key="1">
    <source>
        <dbReference type="ARBA" id="ARBA00022898"/>
    </source>
</evidence>
<dbReference type="PANTHER" id="PTHR10146:SF14">
    <property type="entry name" value="PYRIDOXAL PHOSPHATE HOMEOSTASIS PROTEIN"/>
    <property type="match status" value="1"/>
</dbReference>
<dbReference type="EMBL" id="LR217703">
    <property type="protein sequence ID" value="VFP80312.1"/>
    <property type="molecule type" value="Genomic_DNA"/>
</dbReference>
<dbReference type="InterPro" id="IPR011078">
    <property type="entry name" value="PyrdxlP_homeostasis"/>
</dbReference>
<proteinExistence type="inferred from homology"/>
<dbReference type="SUPFAM" id="SSF51419">
    <property type="entry name" value="PLP-binding barrel"/>
    <property type="match status" value="1"/>
</dbReference>
<dbReference type="OrthoDB" id="9804072at2"/>
<keyword evidence="1 2" id="KW-0663">Pyridoxal phosphate</keyword>
<organism evidence="6 7">
    <name type="scientific">Candidatus Erwinia haradaeae</name>
    <dbReference type="NCBI Taxonomy" id="1922217"/>
    <lineage>
        <taxon>Bacteria</taxon>
        <taxon>Pseudomonadati</taxon>
        <taxon>Pseudomonadota</taxon>
        <taxon>Gammaproteobacteria</taxon>
        <taxon>Enterobacterales</taxon>
        <taxon>Erwiniaceae</taxon>
        <taxon>Erwinia</taxon>
    </lineage>
</organism>
<feature type="modified residue" description="N6-(pyridoxal phosphate)lysine" evidence="2 3">
    <location>
        <position position="34"/>
    </location>
</feature>
<dbReference type="PIRSF" id="PIRSF004848">
    <property type="entry name" value="YBL036c_PLPDEIII"/>
    <property type="match status" value="1"/>
</dbReference>
<comment type="subunit">
    <text evidence="2">Monomer.</text>
</comment>
<dbReference type="PROSITE" id="PS01211">
    <property type="entry name" value="UPF0001"/>
    <property type="match status" value="1"/>
</dbReference>
<dbReference type="GO" id="GO:0030170">
    <property type="term" value="F:pyridoxal phosphate binding"/>
    <property type="evidence" value="ECO:0007669"/>
    <property type="project" value="UniProtKB-UniRule"/>
</dbReference>
<protein>
    <recommendedName>
        <fullName evidence="2">Pyridoxal phosphate homeostasis protein</fullName>
        <shortName evidence="2">PLP homeostasis protein</shortName>
    </recommendedName>
</protein>
<comment type="cofactor">
    <cofactor evidence="3">
        <name>pyridoxal 5'-phosphate</name>
        <dbReference type="ChEBI" id="CHEBI:597326"/>
    </cofactor>
</comment>
<evidence type="ECO:0000256" key="2">
    <source>
        <dbReference type="HAMAP-Rule" id="MF_02087"/>
    </source>
</evidence>
<evidence type="ECO:0000313" key="6">
    <source>
        <dbReference type="EMBL" id="VFP80312.1"/>
    </source>
</evidence>
<name>A0A451D3R0_9GAMM</name>
<dbReference type="InterPro" id="IPR029066">
    <property type="entry name" value="PLP-binding_barrel"/>
</dbReference>
<sequence>MIKENIQNIRQNIIEKALECNRNPKEISLLAVSKKKTIQDIQQAVSVGQYDFGENYIQESIKKIKMLSHLPLIWHFIGTLQSNKTRFVAQYFDWCHTVNSVYIASRLNLQRSYVSNPLNVLIQINISEEENKSGIRLHELLFLAKKINSFPYLKLRGVMAMSDLHMSENCKLALYHKIKKEFQCLKCDHPSVDTLSLGMSSDMDLAIISGSTMLRIGTAIFGKRE</sequence>
<dbReference type="PANTHER" id="PTHR10146">
    <property type="entry name" value="PROLINE SYNTHETASE CO-TRANSCRIBED BACTERIAL HOMOLOG PROTEIN"/>
    <property type="match status" value="1"/>
</dbReference>
<dbReference type="FunFam" id="3.20.20.10:FF:000018">
    <property type="entry name" value="Pyridoxal phosphate homeostasis protein"/>
    <property type="match status" value="1"/>
</dbReference>
<dbReference type="Gene3D" id="3.20.20.10">
    <property type="entry name" value="Alanine racemase"/>
    <property type="match status" value="1"/>
</dbReference>
<feature type="domain" description="Alanine racemase N-terminal" evidence="5">
    <location>
        <begin position="26"/>
        <end position="223"/>
    </location>
</feature>
<gene>
    <name evidence="6" type="primary">yggS</name>
    <name evidence="6" type="ORF">ERCICUMA2628_656</name>
</gene>
<reference evidence="6 7" key="1">
    <citation type="submission" date="2019-02" db="EMBL/GenBank/DDBJ databases">
        <authorList>
            <person name="Manzano-Marin A."/>
            <person name="Manzano-Marin A."/>
        </authorList>
    </citation>
    <scope>NUCLEOTIDE SEQUENCE [LARGE SCALE GENOMIC DNA]</scope>
    <source>
        <strain evidence="6 7">ErCicuneomaculata</strain>
    </source>
</reference>
<comment type="similarity">
    <text evidence="2 4">Belongs to the pyridoxal phosphate-binding protein YggS/PROSC family.</text>
</comment>